<accession>A0A3P2EHC2</accession>
<feature type="compositionally biased region" description="Basic and acidic residues" evidence="1">
    <location>
        <begin position="56"/>
        <end position="74"/>
    </location>
</feature>
<dbReference type="AlphaFoldDB" id="A0A3P2EHC2"/>
<sequence length="88" mass="9808">MFTCPHCGHTAHTRTSRRLSDFTVRQYHQCQNLECSAAFTTLNAYEGLIPQRRRRDIAGHEAAQKTPTPDREGGGRAFKPGADPEAIP</sequence>
<evidence type="ECO:0000256" key="1">
    <source>
        <dbReference type="SAM" id="MobiDB-lite"/>
    </source>
</evidence>
<gene>
    <name evidence="3" type="ORF">EAO28_18915</name>
</gene>
<evidence type="ECO:0000259" key="2">
    <source>
        <dbReference type="Pfam" id="PF04606"/>
    </source>
</evidence>
<evidence type="ECO:0000313" key="3">
    <source>
        <dbReference type="EMBL" id="RRE43829.1"/>
    </source>
</evidence>
<protein>
    <recommendedName>
        <fullName evidence="2">Zinc finger Ogr/Delta-type domain-containing protein</fullName>
    </recommendedName>
</protein>
<dbReference type="Pfam" id="PF04606">
    <property type="entry name" value="Ogr_Delta"/>
    <property type="match status" value="1"/>
</dbReference>
<dbReference type="Proteomes" id="UP000272440">
    <property type="component" value="Unassembled WGS sequence"/>
</dbReference>
<organism evidence="3 4">
    <name type="scientific">Klebsiella pneumoniae</name>
    <dbReference type="NCBI Taxonomy" id="573"/>
    <lineage>
        <taxon>Bacteria</taxon>
        <taxon>Pseudomonadati</taxon>
        <taxon>Pseudomonadota</taxon>
        <taxon>Gammaproteobacteria</taxon>
        <taxon>Enterobacterales</taxon>
        <taxon>Enterobacteriaceae</taxon>
        <taxon>Klebsiella/Raoultella group</taxon>
        <taxon>Klebsiella</taxon>
        <taxon>Klebsiella pneumoniae complex</taxon>
    </lineage>
</organism>
<dbReference type="InterPro" id="IPR007684">
    <property type="entry name" value="Znf_Ogr/Delta"/>
</dbReference>
<feature type="domain" description="Zinc finger Ogr/Delta-type" evidence="2">
    <location>
        <begin position="3"/>
        <end position="46"/>
    </location>
</feature>
<proteinExistence type="predicted"/>
<dbReference type="RefSeq" id="WP_077267408.1">
    <property type="nucleotide sequence ID" value="NZ_CAAGWI010000006.1"/>
</dbReference>
<comment type="caution">
    <text evidence="3">The sequence shown here is derived from an EMBL/GenBank/DDBJ whole genome shotgun (WGS) entry which is preliminary data.</text>
</comment>
<feature type="region of interest" description="Disordered" evidence="1">
    <location>
        <begin position="53"/>
        <end position="88"/>
    </location>
</feature>
<evidence type="ECO:0000313" key="4">
    <source>
        <dbReference type="Proteomes" id="UP000272440"/>
    </source>
</evidence>
<reference evidence="3 4" key="1">
    <citation type="journal article" date="2019" name="Antimicrob. Agents Chemother.">
        <title>Applying Rapid Whole Genome Sequencing to Predict Phenotypic Antimicrobial Susceptibility Testing Results Among Carbapenem-Resistant Klebsiella pneumoniae Clinical Isolates.</title>
        <authorList>
            <person name="Tamma P.D."/>
            <person name="Fan Y."/>
            <person name="Bergman Y."/>
            <person name="Pertea G."/>
            <person name="Kazmi A."/>
            <person name="Lewis S."/>
            <person name="Carroll K.C."/>
            <person name="Schatz M.C."/>
            <person name="Timp W."/>
            <person name="Simner P.J."/>
        </authorList>
    </citation>
    <scope>NUCLEOTIDE SEQUENCE [LARGE SCALE GENOMIC DNA]</scope>
    <source>
        <strain evidence="3 4">KLPN_33</strain>
    </source>
</reference>
<name>A0A3P2EHC2_KLEPN</name>
<dbReference type="EMBL" id="RCZY01000002">
    <property type="protein sequence ID" value="RRE43829.1"/>
    <property type="molecule type" value="Genomic_DNA"/>
</dbReference>